<dbReference type="EMBL" id="VFQX01000017">
    <property type="protein sequence ID" value="KAF0980741.1"/>
    <property type="molecule type" value="Genomic_DNA"/>
</dbReference>
<dbReference type="GeneID" id="68120439"/>
<feature type="compositionally biased region" description="Polar residues" evidence="2">
    <location>
        <begin position="7"/>
        <end position="17"/>
    </location>
</feature>
<reference evidence="3 4" key="1">
    <citation type="journal article" date="2019" name="Sci. Rep.">
        <title>Nanopore sequencing improves the draft genome of the human pathogenic amoeba Naegleria fowleri.</title>
        <authorList>
            <person name="Liechti N."/>
            <person name="Schurch N."/>
            <person name="Bruggmann R."/>
            <person name="Wittwer M."/>
        </authorList>
    </citation>
    <scope>NUCLEOTIDE SEQUENCE [LARGE SCALE GENOMIC DNA]</scope>
    <source>
        <strain evidence="3 4">ATCC 30894</strain>
    </source>
</reference>
<dbReference type="Proteomes" id="UP000444721">
    <property type="component" value="Unassembled WGS sequence"/>
</dbReference>
<dbReference type="Pfam" id="PF07890">
    <property type="entry name" value="Rrp15p"/>
    <property type="match status" value="1"/>
</dbReference>
<dbReference type="VEuPathDB" id="AmoebaDB:NfTy_036300"/>
<dbReference type="AlphaFoldDB" id="A0A6A5C1A8"/>
<comment type="caution">
    <text evidence="3">The sequence shown here is derived from an EMBL/GenBank/DDBJ whole genome shotgun (WGS) entry which is preliminary data.</text>
</comment>
<sequence>MPKQQRGHNGQPSTTPLKRSDREADDEPEIKKDIPNNNINNNNNNNNSENSSFRTRTQKEKRKEETQLNQDHKKVKFEEEIEEEEEDHSLTTATTTEDDNDNEDNIESLKQEPPQNRQPGLTDPDTKKELSEIISEIMNRKVTRDNKSPHLTTELPLLINSKAKTYQRFMEFMKEERQQKSTEKQRRKLLMRNYQPPLLSDWEKEKSLSSVATQGIVKLLNAVLQKKRESLATTTTNSV</sequence>
<dbReference type="PANTHER" id="PTHR13245">
    <property type="entry name" value="RRP15-LIKE PROTEIN"/>
    <property type="match status" value="1"/>
</dbReference>
<dbReference type="InterPro" id="IPR012459">
    <property type="entry name" value="Rrp15"/>
</dbReference>
<feature type="region of interest" description="Disordered" evidence="2">
    <location>
        <begin position="1"/>
        <end position="128"/>
    </location>
</feature>
<evidence type="ECO:0000256" key="2">
    <source>
        <dbReference type="SAM" id="MobiDB-lite"/>
    </source>
</evidence>
<evidence type="ECO:0000256" key="1">
    <source>
        <dbReference type="ARBA" id="ARBA00007462"/>
    </source>
</evidence>
<accession>A0A6A5C1A8</accession>
<dbReference type="GO" id="GO:0000460">
    <property type="term" value="P:maturation of 5.8S rRNA"/>
    <property type="evidence" value="ECO:0007669"/>
    <property type="project" value="TreeGrafter"/>
</dbReference>
<feature type="compositionally biased region" description="Basic and acidic residues" evidence="2">
    <location>
        <begin position="57"/>
        <end position="78"/>
    </location>
</feature>
<dbReference type="GO" id="GO:0030687">
    <property type="term" value="C:preribosome, large subunit precursor"/>
    <property type="evidence" value="ECO:0007669"/>
    <property type="project" value="TreeGrafter"/>
</dbReference>
<feature type="compositionally biased region" description="Acidic residues" evidence="2">
    <location>
        <begin position="96"/>
        <end position="106"/>
    </location>
</feature>
<proteinExistence type="inferred from homology"/>
<keyword evidence="4" id="KW-1185">Reference proteome</keyword>
<evidence type="ECO:0000313" key="3">
    <source>
        <dbReference type="EMBL" id="KAF0980741.1"/>
    </source>
</evidence>
<evidence type="ECO:0000313" key="4">
    <source>
        <dbReference type="Proteomes" id="UP000444721"/>
    </source>
</evidence>
<protein>
    <submittedName>
        <fullName evidence="3">Uncharacterized protein</fullName>
    </submittedName>
</protein>
<dbReference type="VEuPathDB" id="AmoebaDB:FDP41_013224"/>
<dbReference type="RefSeq" id="XP_044565454.1">
    <property type="nucleotide sequence ID" value="XM_044703831.1"/>
</dbReference>
<dbReference type="PANTHER" id="PTHR13245:SF14">
    <property type="entry name" value="RRP15-LIKE PROTEIN"/>
    <property type="match status" value="1"/>
</dbReference>
<organism evidence="3 4">
    <name type="scientific">Naegleria fowleri</name>
    <name type="common">Brain eating amoeba</name>
    <dbReference type="NCBI Taxonomy" id="5763"/>
    <lineage>
        <taxon>Eukaryota</taxon>
        <taxon>Discoba</taxon>
        <taxon>Heterolobosea</taxon>
        <taxon>Tetramitia</taxon>
        <taxon>Eutetramitia</taxon>
        <taxon>Vahlkampfiidae</taxon>
        <taxon>Naegleria</taxon>
    </lineage>
</organism>
<gene>
    <name evidence="3" type="ORF">FDP41_013224</name>
</gene>
<comment type="similarity">
    <text evidence="1">Belongs to the RRP15 family.</text>
</comment>
<feature type="compositionally biased region" description="Low complexity" evidence="2">
    <location>
        <begin position="36"/>
        <end position="52"/>
    </location>
</feature>
<dbReference type="OrthoDB" id="10263976at2759"/>
<dbReference type="GO" id="GO:0000470">
    <property type="term" value="P:maturation of LSU-rRNA"/>
    <property type="evidence" value="ECO:0007669"/>
    <property type="project" value="TreeGrafter"/>
</dbReference>
<name>A0A6A5C1A8_NAEFO</name>
<dbReference type="VEuPathDB" id="AmoebaDB:NF0028050"/>